<accession>G4CKW5</accession>
<evidence type="ECO:0000313" key="2">
    <source>
        <dbReference type="Proteomes" id="UP000003019"/>
    </source>
</evidence>
<keyword evidence="2" id="KW-1185">Reference proteome</keyword>
<proteinExistence type="predicted"/>
<gene>
    <name evidence="1" type="ORF">HMPREF9371_2256</name>
</gene>
<dbReference type="EMBL" id="AGAY01000075">
    <property type="protein sequence ID" value="EGY51530.1"/>
    <property type="molecule type" value="Genomic_DNA"/>
</dbReference>
<organism evidence="1 2">
    <name type="scientific">Neisseria shayeganii 871</name>
    <dbReference type="NCBI Taxonomy" id="1032488"/>
    <lineage>
        <taxon>Bacteria</taxon>
        <taxon>Pseudomonadati</taxon>
        <taxon>Pseudomonadota</taxon>
        <taxon>Betaproteobacteria</taxon>
        <taxon>Neisseriales</taxon>
        <taxon>Neisseriaceae</taxon>
        <taxon>Neisseria</taxon>
    </lineage>
</organism>
<sequence>MLILLKFNRNIKLWIDDSRICSVWLPIFQVACRLSAATGYLKNRNTNVLPYK</sequence>
<reference evidence="1 2" key="1">
    <citation type="submission" date="2011-05" db="EMBL/GenBank/DDBJ databases">
        <authorList>
            <person name="Muzny D."/>
            <person name="Qin X."/>
            <person name="Deng J."/>
            <person name="Jiang H."/>
            <person name="Liu Y."/>
            <person name="Qu J."/>
            <person name="Song X.-Z."/>
            <person name="Zhang L."/>
            <person name="Thornton R."/>
            <person name="Coyle M."/>
            <person name="Francisco L."/>
            <person name="Jackson L."/>
            <person name="Javaid M."/>
            <person name="Korchina V."/>
            <person name="Kovar C."/>
            <person name="Mata R."/>
            <person name="Mathew T."/>
            <person name="Ngo R."/>
            <person name="Nguyen L."/>
            <person name="Nguyen N."/>
            <person name="Okwuonu G."/>
            <person name="Ongeri F."/>
            <person name="Pham C."/>
            <person name="Simmons D."/>
            <person name="Wilczek-Boney K."/>
            <person name="Hale W."/>
            <person name="Jakkamsetti A."/>
            <person name="Pham P."/>
            <person name="Ruth R."/>
            <person name="San Lucas F."/>
            <person name="Warren J."/>
            <person name="Zhang J."/>
            <person name="Zhao Z."/>
            <person name="Zhou C."/>
            <person name="Zhu D."/>
            <person name="Lee S."/>
            <person name="Bess C."/>
            <person name="Blankenburg K."/>
            <person name="Forbes L."/>
            <person name="Fu Q."/>
            <person name="Gubbala S."/>
            <person name="Hirani K."/>
            <person name="Jayaseelan J.C."/>
            <person name="Lara F."/>
            <person name="Munidasa M."/>
            <person name="Palculict T."/>
            <person name="Patil S."/>
            <person name="Pu L.-L."/>
            <person name="Saada N."/>
            <person name="Tang L."/>
            <person name="Weissenberger G."/>
            <person name="Zhu Y."/>
            <person name="Hemphill L."/>
            <person name="Shang Y."/>
            <person name="Youmans B."/>
            <person name="Ayvaz T."/>
            <person name="Ross M."/>
            <person name="Santibanez J."/>
            <person name="Aqrawi P."/>
            <person name="Gross S."/>
            <person name="Joshi V."/>
            <person name="Fowler G."/>
            <person name="Nazareth L."/>
            <person name="Reid J."/>
            <person name="Worley K."/>
            <person name="Petrosino J."/>
            <person name="Highlander S."/>
            <person name="Gibbs R."/>
        </authorList>
    </citation>
    <scope>NUCLEOTIDE SEQUENCE [LARGE SCALE GENOMIC DNA]</scope>
    <source>
        <strain evidence="1 2">871</strain>
    </source>
</reference>
<dbReference type="HOGENOM" id="CLU_3082238_0_0_4"/>
<dbReference type="Proteomes" id="UP000003019">
    <property type="component" value="Unassembled WGS sequence"/>
</dbReference>
<comment type="caution">
    <text evidence="1">The sequence shown here is derived from an EMBL/GenBank/DDBJ whole genome shotgun (WGS) entry which is preliminary data.</text>
</comment>
<protein>
    <submittedName>
        <fullName evidence="1">Uncharacterized protein</fullName>
    </submittedName>
</protein>
<evidence type="ECO:0000313" key="1">
    <source>
        <dbReference type="EMBL" id="EGY51530.1"/>
    </source>
</evidence>
<dbReference type="AlphaFoldDB" id="G4CKW5"/>
<dbReference type="STRING" id="1032488.HMPREF9371_2256"/>
<name>G4CKW5_9NEIS</name>